<sequence>MVNAIFWLAGEVIHLMVLAIIAAAVLSMLVAFGVANPRNQFVYTIGDFLNRITEPVLRPIRRFVPYMGNIDISPVIAILLLEALQMVLADLYVRLATSGLAF</sequence>
<keyword evidence="3" id="KW-1185">Reference proteome</keyword>
<protein>
    <recommendedName>
        <fullName evidence="4">YggT family protein</fullName>
    </recommendedName>
</protein>
<feature type="transmembrane region" description="Helical" evidence="1">
    <location>
        <begin position="72"/>
        <end position="93"/>
    </location>
</feature>
<keyword evidence="1" id="KW-1133">Transmembrane helix</keyword>
<evidence type="ECO:0000313" key="3">
    <source>
        <dbReference type="Proteomes" id="UP000032668"/>
    </source>
</evidence>
<feature type="transmembrane region" description="Helical" evidence="1">
    <location>
        <begin position="12"/>
        <end position="35"/>
    </location>
</feature>
<gene>
    <name evidence="2" type="ORF">Aam_119_028</name>
</gene>
<dbReference type="AlphaFoldDB" id="A0A0D6PJ86"/>
<name>A0A0D6PJ86_9PROT</name>
<reference evidence="2 3" key="1">
    <citation type="submission" date="2012-11" db="EMBL/GenBank/DDBJ databases">
        <title>Whole genome sequence of Acidocella aminolytica 101 = DSM 11237.</title>
        <authorList>
            <person name="Azuma Y."/>
            <person name="Higashiura N."/>
            <person name="Hirakawa H."/>
            <person name="Matsushita K."/>
        </authorList>
    </citation>
    <scope>NUCLEOTIDE SEQUENCE [LARGE SCALE GENOMIC DNA]</scope>
    <source>
        <strain evidence="3">101 / DSM 11237</strain>
    </source>
</reference>
<comment type="caution">
    <text evidence="2">The sequence shown here is derived from an EMBL/GenBank/DDBJ whole genome shotgun (WGS) entry which is preliminary data.</text>
</comment>
<evidence type="ECO:0000313" key="2">
    <source>
        <dbReference type="EMBL" id="GAN81810.1"/>
    </source>
</evidence>
<evidence type="ECO:0008006" key="4">
    <source>
        <dbReference type="Google" id="ProtNLM"/>
    </source>
</evidence>
<dbReference type="STRING" id="1120923.SAMN02746095_01266"/>
<dbReference type="Pfam" id="PF02325">
    <property type="entry name" value="CCB3_YggT"/>
    <property type="match status" value="1"/>
</dbReference>
<dbReference type="EMBL" id="BANC01000117">
    <property type="protein sequence ID" value="GAN81810.1"/>
    <property type="molecule type" value="Genomic_DNA"/>
</dbReference>
<keyword evidence="1" id="KW-0812">Transmembrane</keyword>
<organism evidence="2 3">
    <name type="scientific">Acidocella aminolytica 101 = DSM 11237</name>
    <dbReference type="NCBI Taxonomy" id="1120923"/>
    <lineage>
        <taxon>Bacteria</taxon>
        <taxon>Pseudomonadati</taxon>
        <taxon>Pseudomonadota</taxon>
        <taxon>Alphaproteobacteria</taxon>
        <taxon>Acetobacterales</taxon>
        <taxon>Acidocellaceae</taxon>
        <taxon>Acidocella</taxon>
    </lineage>
</organism>
<dbReference type="RefSeq" id="WP_048880197.1">
    <property type="nucleotide sequence ID" value="NZ_BANC01000117.1"/>
</dbReference>
<dbReference type="Proteomes" id="UP000032668">
    <property type="component" value="Unassembled WGS sequence"/>
</dbReference>
<accession>A0A0D6PJ86</accession>
<dbReference type="OrthoDB" id="9814445at2"/>
<proteinExistence type="predicted"/>
<dbReference type="GO" id="GO:0016020">
    <property type="term" value="C:membrane"/>
    <property type="evidence" value="ECO:0007669"/>
    <property type="project" value="InterPro"/>
</dbReference>
<keyword evidence="1" id="KW-0472">Membrane</keyword>
<evidence type="ECO:0000256" key="1">
    <source>
        <dbReference type="SAM" id="Phobius"/>
    </source>
</evidence>
<dbReference type="InterPro" id="IPR003425">
    <property type="entry name" value="CCB3/YggT"/>
</dbReference>